<dbReference type="Proteomes" id="UP000682843">
    <property type="component" value="Chromosome"/>
</dbReference>
<protein>
    <submittedName>
        <fullName evidence="1">Uncharacterized protein</fullName>
    </submittedName>
</protein>
<evidence type="ECO:0000313" key="2">
    <source>
        <dbReference type="Proteomes" id="UP000682843"/>
    </source>
</evidence>
<evidence type="ECO:0000313" key="1">
    <source>
        <dbReference type="EMBL" id="QUS40708.1"/>
    </source>
</evidence>
<reference evidence="1 2" key="1">
    <citation type="submission" date="2019-02" db="EMBL/GenBank/DDBJ databases">
        <title>Emended description of the genus Rhodopseudomonas and description of Rhodopseudomonas albus sp. nov., a non-phototrophic, heavy-metal-tolerant bacterium isolated from garden soil.</title>
        <authorList>
            <person name="Bao Z."/>
            <person name="Cao W.W."/>
            <person name="Sato Y."/>
            <person name="Nishizawa T."/>
            <person name="Zhao J."/>
            <person name="Guo Y."/>
            <person name="Ohta H."/>
        </authorList>
    </citation>
    <scope>NUCLEOTIDE SEQUENCE [LARGE SCALE GENOMIC DNA]</scope>
    <source>
        <strain evidence="1 2">SK50-23</strain>
    </source>
</reference>
<sequence>MRRKYLSTGRRINEHLEVGNELKAFALFSNRLLWIAADVRLFENIVSQRGRKLRRLRSELIAFNFLVQSVEARDVRDYFNDKRYELLCAGTELMKFMIITLSGATWIEFGTELYRGHDPIPAELDDLMAAYEYFDEEAYAAADVEELCDDDVSELASV</sequence>
<gene>
    <name evidence="1" type="ORF">RPMA_19125</name>
</gene>
<keyword evidence="2" id="KW-1185">Reference proteome</keyword>
<dbReference type="EMBL" id="CP036498">
    <property type="protein sequence ID" value="QUS40708.1"/>
    <property type="molecule type" value="Genomic_DNA"/>
</dbReference>
<name>A0ABX8AAM8_9BRAD</name>
<accession>A0ABX8AAM8</accession>
<dbReference type="RefSeq" id="WP_211909298.1">
    <property type="nucleotide sequence ID" value="NZ_CP036498.1"/>
</dbReference>
<proteinExistence type="predicted"/>
<organism evidence="1 2">
    <name type="scientific">Tardiphaga alba</name>
    <dbReference type="NCBI Taxonomy" id="340268"/>
    <lineage>
        <taxon>Bacteria</taxon>
        <taxon>Pseudomonadati</taxon>
        <taxon>Pseudomonadota</taxon>
        <taxon>Alphaproteobacteria</taxon>
        <taxon>Hyphomicrobiales</taxon>
        <taxon>Nitrobacteraceae</taxon>
        <taxon>Tardiphaga</taxon>
    </lineage>
</organism>